<keyword evidence="2" id="KW-0472">Membrane</keyword>
<feature type="transmembrane region" description="Helical" evidence="2">
    <location>
        <begin position="51"/>
        <end position="71"/>
    </location>
</feature>
<evidence type="ECO:0000256" key="1">
    <source>
        <dbReference type="SAM" id="MobiDB-lite"/>
    </source>
</evidence>
<evidence type="ECO:0000313" key="3">
    <source>
        <dbReference type="EMBL" id="MBE1515095.1"/>
    </source>
</evidence>
<feature type="compositionally biased region" description="Basic and acidic residues" evidence="1">
    <location>
        <begin position="88"/>
        <end position="120"/>
    </location>
</feature>
<organism evidence="3 4">
    <name type="scientific">Nesterenkonia halotolerans</name>
    <dbReference type="NCBI Taxonomy" id="225325"/>
    <lineage>
        <taxon>Bacteria</taxon>
        <taxon>Bacillati</taxon>
        <taxon>Actinomycetota</taxon>
        <taxon>Actinomycetes</taxon>
        <taxon>Micrococcales</taxon>
        <taxon>Micrococcaceae</taxon>
        <taxon>Nesterenkonia</taxon>
    </lineage>
</organism>
<protein>
    <recommendedName>
        <fullName evidence="5">Amino acid transporter</fullName>
    </recommendedName>
</protein>
<dbReference type="Proteomes" id="UP000636579">
    <property type="component" value="Unassembled WGS sequence"/>
</dbReference>
<dbReference type="EMBL" id="JADBEE010000001">
    <property type="protein sequence ID" value="MBE1515095.1"/>
    <property type="molecule type" value="Genomic_DNA"/>
</dbReference>
<evidence type="ECO:0000313" key="4">
    <source>
        <dbReference type="Proteomes" id="UP000636579"/>
    </source>
</evidence>
<accession>A0ABR9J867</accession>
<keyword evidence="4" id="KW-1185">Reference proteome</keyword>
<dbReference type="RefSeq" id="WP_192591764.1">
    <property type="nucleotide sequence ID" value="NZ_JADBEE010000001.1"/>
</dbReference>
<name>A0ABR9J867_9MICC</name>
<feature type="region of interest" description="Disordered" evidence="1">
    <location>
        <begin position="75"/>
        <end position="137"/>
    </location>
</feature>
<proteinExistence type="predicted"/>
<sequence>MAEDEKRRRSLLETVKAPLIFSFAMGFLAGFVTLITASGGTDNVARLDLGLIAFGIAFIATLLVISMLHLASRENPEHLSEGSGVNRNSEELYRQQVAKRREEARRKRAEEAAQARRDAGEPEDGDEPTYGRRDDRR</sequence>
<keyword evidence="2" id="KW-1133">Transmembrane helix</keyword>
<comment type="caution">
    <text evidence="3">The sequence shown here is derived from an EMBL/GenBank/DDBJ whole genome shotgun (WGS) entry which is preliminary data.</text>
</comment>
<evidence type="ECO:0008006" key="5">
    <source>
        <dbReference type="Google" id="ProtNLM"/>
    </source>
</evidence>
<gene>
    <name evidence="3" type="ORF">H4W26_001850</name>
</gene>
<reference evidence="3 4" key="1">
    <citation type="submission" date="2020-10" db="EMBL/GenBank/DDBJ databases">
        <title>Sequencing the genomes of 1000 actinobacteria strains.</title>
        <authorList>
            <person name="Klenk H.-P."/>
        </authorList>
    </citation>
    <scope>NUCLEOTIDE SEQUENCE [LARGE SCALE GENOMIC DNA]</scope>
    <source>
        <strain evidence="3 4">DSM 15474</strain>
    </source>
</reference>
<feature type="transmembrane region" description="Helical" evidence="2">
    <location>
        <begin position="20"/>
        <end position="39"/>
    </location>
</feature>
<evidence type="ECO:0000256" key="2">
    <source>
        <dbReference type="SAM" id="Phobius"/>
    </source>
</evidence>
<keyword evidence="2" id="KW-0812">Transmembrane</keyword>